<dbReference type="SUPFAM" id="SSF46955">
    <property type="entry name" value="Putative DNA-binding domain"/>
    <property type="match status" value="1"/>
</dbReference>
<dbReference type="InterPro" id="IPR009061">
    <property type="entry name" value="DNA-bd_dom_put_sf"/>
</dbReference>
<evidence type="ECO:0000313" key="6">
    <source>
        <dbReference type="EMBL" id="KRR14514.1"/>
    </source>
</evidence>
<dbReference type="SMART" id="SM00422">
    <property type="entry name" value="HTH_MERR"/>
    <property type="match status" value="1"/>
</dbReference>
<dbReference type="Gene3D" id="3.20.80.10">
    <property type="entry name" value="Regulatory factor, effector binding domain"/>
    <property type="match status" value="1"/>
</dbReference>
<dbReference type="PANTHER" id="PTHR30204">
    <property type="entry name" value="REDOX-CYCLING DRUG-SENSING TRANSCRIPTIONAL ACTIVATOR SOXR"/>
    <property type="match status" value="1"/>
</dbReference>
<evidence type="ECO:0000259" key="5">
    <source>
        <dbReference type="PROSITE" id="PS50937"/>
    </source>
</evidence>
<keyword evidence="1" id="KW-0678">Repressor</keyword>
<dbReference type="CDD" id="cd01107">
    <property type="entry name" value="HTH_BmrR"/>
    <property type="match status" value="1"/>
</dbReference>
<dbReference type="Gene3D" id="1.10.1660.10">
    <property type="match status" value="1"/>
</dbReference>
<dbReference type="RefSeq" id="WP_057833943.1">
    <property type="nucleotide sequence ID" value="NZ_LLXZ01000013.1"/>
</dbReference>
<dbReference type="InterPro" id="IPR047057">
    <property type="entry name" value="MerR_fam"/>
</dbReference>
<protein>
    <recommendedName>
        <fullName evidence="5">HTH merR-type domain-containing protein</fullName>
    </recommendedName>
</protein>
<dbReference type="InterPro" id="IPR011256">
    <property type="entry name" value="Reg_factor_effector_dom_sf"/>
</dbReference>
<keyword evidence="4" id="KW-0804">Transcription</keyword>
<dbReference type="PROSITE" id="PS50937">
    <property type="entry name" value="HTH_MERR_2"/>
    <property type="match status" value="1"/>
</dbReference>
<dbReference type="Pfam" id="PF13411">
    <property type="entry name" value="MerR_1"/>
    <property type="match status" value="1"/>
</dbReference>
<evidence type="ECO:0000256" key="2">
    <source>
        <dbReference type="ARBA" id="ARBA00023015"/>
    </source>
</evidence>
<keyword evidence="2" id="KW-0805">Transcription regulation</keyword>
<dbReference type="AlphaFoldDB" id="A0A0R3M2K1"/>
<dbReference type="EMBL" id="LLXZ01000013">
    <property type="protein sequence ID" value="KRR14514.1"/>
    <property type="molecule type" value="Genomic_DNA"/>
</dbReference>
<keyword evidence="7" id="KW-1185">Reference proteome</keyword>
<keyword evidence="3" id="KW-0238">DNA-binding</keyword>
<dbReference type="OrthoDB" id="9802944at2"/>
<evidence type="ECO:0000256" key="4">
    <source>
        <dbReference type="ARBA" id="ARBA00023163"/>
    </source>
</evidence>
<dbReference type="GO" id="GO:0003700">
    <property type="term" value="F:DNA-binding transcription factor activity"/>
    <property type="evidence" value="ECO:0007669"/>
    <property type="project" value="InterPro"/>
</dbReference>
<comment type="caution">
    <text evidence="6">The sequence shown here is derived from an EMBL/GenBank/DDBJ whole genome shotgun (WGS) entry which is preliminary data.</text>
</comment>
<name>A0A0R3M2K1_9BRAD</name>
<evidence type="ECO:0000256" key="3">
    <source>
        <dbReference type="ARBA" id="ARBA00023125"/>
    </source>
</evidence>
<feature type="domain" description="HTH merR-type" evidence="5">
    <location>
        <begin position="1"/>
        <end position="71"/>
    </location>
</feature>
<dbReference type="Proteomes" id="UP000050863">
    <property type="component" value="Unassembled WGS sequence"/>
</dbReference>
<dbReference type="GO" id="GO:0003677">
    <property type="term" value="F:DNA binding"/>
    <property type="evidence" value="ECO:0007669"/>
    <property type="project" value="UniProtKB-KW"/>
</dbReference>
<evidence type="ECO:0000313" key="7">
    <source>
        <dbReference type="Proteomes" id="UP000050863"/>
    </source>
</evidence>
<dbReference type="PANTHER" id="PTHR30204:SF69">
    <property type="entry name" value="MERR-FAMILY TRANSCRIPTIONAL REGULATOR"/>
    <property type="match status" value="1"/>
</dbReference>
<sequence>MFRIGEFAQIAQVSARQLRFYDQLGLLQPAHIDRETGYRYYSIRQLPRLNSILALKELGLTLEQIGPLLKDSISATELRAMLTLKRAEVERSLHEQQAQLRHIESRIAQIDRHGGTEGFDVILKSVEPAPFLSLHCAYADMDEAVRMISLVAEDGARQIKPALRDKLIVVARNDRDDEKLDLEIGFSLTRPSNAAVRLRGDYLLRASELPAVETMATIVRPGTNLESHTSFGAVGTWIEANHYQIAGPCREVFLEPITGPPGFEGALVEIQFPVRQVA</sequence>
<accession>A0A0R3M2K1</accession>
<organism evidence="6 7">
    <name type="scientific">Bradyrhizobium jicamae</name>
    <dbReference type="NCBI Taxonomy" id="280332"/>
    <lineage>
        <taxon>Bacteria</taxon>
        <taxon>Pseudomonadati</taxon>
        <taxon>Pseudomonadota</taxon>
        <taxon>Alphaproteobacteria</taxon>
        <taxon>Hyphomicrobiales</taxon>
        <taxon>Nitrobacteraceae</taxon>
        <taxon>Bradyrhizobium</taxon>
    </lineage>
</organism>
<evidence type="ECO:0000256" key="1">
    <source>
        <dbReference type="ARBA" id="ARBA00022491"/>
    </source>
</evidence>
<dbReference type="InterPro" id="IPR000551">
    <property type="entry name" value="MerR-type_HTH_dom"/>
</dbReference>
<proteinExistence type="predicted"/>
<dbReference type="PROSITE" id="PS00552">
    <property type="entry name" value="HTH_MERR_1"/>
    <property type="match status" value="1"/>
</dbReference>
<gene>
    <name evidence="6" type="ORF">CQ12_33290</name>
</gene>
<reference evidence="6 7" key="1">
    <citation type="submission" date="2014-03" db="EMBL/GenBank/DDBJ databases">
        <title>Bradyrhizobium valentinum sp. nov., isolated from effective nodules of Lupinus mariae-josephae, a lupine endemic of basic-lime soils in Eastern Spain.</title>
        <authorList>
            <person name="Duran D."/>
            <person name="Rey L."/>
            <person name="Navarro A."/>
            <person name="Busquets A."/>
            <person name="Imperial J."/>
            <person name="Ruiz-Argueso T."/>
        </authorList>
    </citation>
    <scope>NUCLEOTIDE SEQUENCE [LARGE SCALE GENOMIC DNA]</scope>
    <source>
        <strain evidence="6 7">PAC68</strain>
    </source>
</reference>
<dbReference type="STRING" id="280332.CQ12_33290"/>